<feature type="compositionally biased region" description="Basic residues" evidence="1">
    <location>
        <begin position="80"/>
        <end position="91"/>
    </location>
</feature>
<dbReference type="AlphaFoldDB" id="A0AAE1QHX7"/>
<keyword evidence="3" id="KW-1185">Reference proteome</keyword>
<comment type="caution">
    <text evidence="2">The sequence shown here is derived from an EMBL/GenBank/DDBJ whole genome shotgun (WGS) entry which is preliminary data.</text>
</comment>
<protein>
    <submittedName>
        <fullName evidence="2">Uncharacterized protein</fullName>
    </submittedName>
</protein>
<accession>A0AAE1QHX7</accession>
<organism evidence="2 3">
    <name type="scientific">Petrolisthes manimaculis</name>
    <dbReference type="NCBI Taxonomy" id="1843537"/>
    <lineage>
        <taxon>Eukaryota</taxon>
        <taxon>Metazoa</taxon>
        <taxon>Ecdysozoa</taxon>
        <taxon>Arthropoda</taxon>
        <taxon>Crustacea</taxon>
        <taxon>Multicrustacea</taxon>
        <taxon>Malacostraca</taxon>
        <taxon>Eumalacostraca</taxon>
        <taxon>Eucarida</taxon>
        <taxon>Decapoda</taxon>
        <taxon>Pleocyemata</taxon>
        <taxon>Anomura</taxon>
        <taxon>Galatheoidea</taxon>
        <taxon>Porcellanidae</taxon>
        <taxon>Petrolisthes</taxon>
    </lineage>
</organism>
<gene>
    <name evidence="2" type="ORF">Pmani_002666</name>
</gene>
<proteinExistence type="predicted"/>
<dbReference type="EMBL" id="JAWZYT010000193">
    <property type="protein sequence ID" value="KAK4326834.1"/>
    <property type="molecule type" value="Genomic_DNA"/>
</dbReference>
<name>A0AAE1QHX7_9EUCA</name>
<sequence length="91" mass="10717">MSRQLFQQQLALEFPEEFLVPVSTHWEELKSSILTTCQNTLGHAQKKHQDWFDSNDQSLKKLIGQKRKALMDLKKDPKSTAKKLHTNKRRQ</sequence>
<evidence type="ECO:0000313" key="3">
    <source>
        <dbReference type="Proteomes" id="UP001292094"/>
    </source>
</evidence>
<reference evidence="2" key="1">
    <citation type="submission" date="2023-11" db="EMBL/GenBank/DDBJ databases">
        <title>Genome assemblies of two species of porcelain crab, Petrolisthes cinctipes and Petrolisthes manimaculis (Anomura: Porcellanidae).</title>
        <authorList>
            <person name="Angst P."/>
        </authorList>
    </citation>
    <scope>NUCLEOTIDE SEQUENCE</scope>
    <source>
        <strain evidence="2">PB745_02</strain>
        <tissue evidence="2">Gill</tissue>
    </source>
</reference>
<dbReference type="Proteomes" id="UP001292094">
    <property type="component" value="Unassembled WGS sequence"/>
</dbReference>
<evidence type="ECO:0000256" key="1">
    <source>
        <dbReference type="SAM" id="MobiDB-lite"/>
    </source>
</evidence>
<evidence type="ECO:0000313" key="2">
    <source>
        <dbReference type="EMBL" id="KAK4326834.1"/>
    </source>
</evidence>
<feature type="region of interest" description="Disordered" evidence="1">
    <location>
        <begin position="71"/>
        <end position="91"/>
    </location>
</feature>